<evidence type="ECO:0000259" key="4">
    <source>
        <dbReference type="PROSITE" id="PS50987"/>
    </source>
</evidence>
<evidence type="ECO:0000313" key="5">
    <source>
        <dbReference type="EMBL" id="HHF99101.1"/>
    </source>
</evidence>
<dbReference type="CDD" id="cd00090">
    <property type="entry name" value="HTH_ARSR"/>
    <property type="match status" value="1"/>
</dbReference>
<dbReference type="PANTHER" id="PTHR33154:SF18">
    <property type="entry name" value="ARSENICAL RESISTANCE OPERON REPRESSOR"/>
    <property type="match status" value="1"/>
</dbReference>
<gene>
    <name evidence="5" type="ORF">ENL39_06440</name>
</gene>
<organism evidence="5">
    <name type="scientific">Aerophobetes bacterium</name>
    <dbReference type="NCBI Taxonomy" id="2030807"/>
    <lineage>
        <taxon>Bacteria</taxon>
        <taxon>Candidatus Aerophobota</taxon>
    </lineage>
</organism>
<sequence length="107" mass="12568">MKEMKIGNEREKKLEELEQITESLKALTHPVRIRILQELKTGKKCVGELAERIGVAQANLSQHLNLLRNYGWINREKKALYVYYSLSDKNISPVLRRILEIVDKFFK</sequence>
<dbReference type="InterPro" id="IPR011991">
    <property type="entry name" value="ArsR-like_HTH"/>
</dbReference>
<evidence type="ECO:0000256" key="2">
    <source>
        <dbReference type="ARBA" id="ARBA00023125"/>
    </source>
</evidence>
<reference evidence="5" key="1">
    <citation type="journal article" date="2020" name="mSystems">
        <title>Genome- and Community-Level Interaction Insights into Carbon Utilization and Element Cycling Functions of Hydrothermarchaeota in Hydrothermal Sediment.</title>
        <authorList>
            <person name="Zhou Z."/>
            <person name="Liu Y."/>
            <person name="Xu W."/>
            <person name="Pan J."/>
            <person name="Luo Z.H."/>
            <person name="Li M."/>
        </authorList>
    </citation>
    <scope>NUCLEOTIDE SEQUENCE [LARGE SCALE GENOMIC DNA]</scope>
    <source>
        <strain evidence="5">HyVt-92</strain>
    </source>
</reference>
<dbReference type="SUPFAM" id="SSF46785">
    <property type="entry name" value="Winged helix' DNA-binding domain"/>
    <property type="match status" value="1"/>
</dbReference>
<dbReference type="InterPro" id="IPR036388">
    <property type="entry name" value="WH-like_DNA-bd_sf"/>
</dbReference>
<comment type="caution">
    <text evidence="5">The sequence shown here is derived from an EMBL/GenBank/DDBJ whole genome shotgun (WGS) entry which is preliminary data.</text>
</comment>
<dbReference type="Pfam" id="PF01022">
    <property type="entry name" value="HTH_5"/>
    <property type="match status" value="1"/>
</dbReference>
<name>A0A7V5I0N9_UNCAE</name>
<evidence type="ECO:0000256" key="1">
    <source>
        <dbReference type="ARBA" id="ARBA00023015"/>
    </source>
</evidence>
<dbReference type="Proteomes" id="UP000886070">
    <property type="component" value="Unassembled WGS sequence"/>
</dbReference>
<proteinExistence type="predicted"/>
<dbReference type="InterPro" id="IPR036390">
    <property type="entry name" value="WH_DNA-bd_sf"/>
</dbReference>
<feature type="domain" description="HTH arsR-type" evidence="4">
    <location>
        <begin position="12"/>
        <end position="106"/>
    </location>
</feature>
<dbReference type="PROSITE" id="PS50987">
    <property type="entry name" value="HTH_ARSR_2"/>
    <property type="match status" value="1"/>
</dbReference>
<protein>
    <submittedName>
        <fullName evidence="5">ArsR family transcriptional regulator</fullName>
    </submittedName>
</protein>
<dbReference type="NCBIfam" id="NF033788">
    <property type="entry name" value="HTH_metalloreg"/>
    <property type="match status" value="1"/>
</dbReference>
<keyword evidence="1" id="KW-0805">Transcription regulation</keyword>
<accession>A0A7V5I0N9</accession>
<dbReference type="Gene3D" id="1.10.10.10">
    <property type="entry name" value="Winged helix-like DNA-binding domain superfamily/Winged helix DNA-binding domain"/>
    <property type="match status" value="1"/>
</dbReference>
<dbReference type="EMBL" id="DRTT01000175">
    <property type="protein sequence ID" value="HHF99101.1"/>
    <property type="molecule type" value="Genomic_DNA"/>
</dbReference>
<evidence type="ECO:0000256" key="3">
    <source>
        <dbReference type="ARBA" id="ARBA00023163"/>
    </source>
</evidence>
<dbReference type="InterPro" id="IPR001845">
    <property type="entry name" value="HTH_ArsR_DNA-bd_dom"/>
</dbReference>
<dbReference type="GO" id="GO:0003677">
    <property type="term" value="F:DNA binding"/>
    <property type="evidence" value="ECO:0007669"/>
    <property type="project" value="UniProtKB-KW"/>
</dbReference>
<dbReference type="InterPro" id="IPR051081">
    <property type="entry name" value="HTH_MetalResp_TranReg"/>
</dbReference>
<keyword evidence="2" id="KW-0238">DNA-binding</keyword>
<dbReference type="PRINTS" id="PR00778">
    <property type="entry name" value="HTHARSR"/>
</dbReference>
<dbReference type="SMART" id="SM00418">
    <property type="entry name" value="HTH_ARSR"/>
    <property type="match status" value="1"/>
</dbReference>
<dbReference type="PANTHER" id="PTHR33154">
    <property type="entry name" value="TRANSCRIPTIONAL REGULATOR, ARSR FAMILY"/>
    <property type="match status" value="1"/>
</dbReference>
<dbReference type="GO" id="GO:0003700">
    <property type="term" value="F:DNA-binding transcription factor activity"/>
    <property type="evidence" value="ECO:0007669"/>
    <property type="project" value="InterPro"/>
</dbReference>
<dbReference type="AlphaFoldDB" id="A0A7V5I0N9"/>
<keyword evidence="3" id="KW-0804">Transcription</keyword>